<feature type="transmembrane region" description="Helical" evidence="1">
    <location>
        <begin position="58"/>
        <end position="80"/>
    </location>
</feature>
<sequence>AVCKDLQEWSSQLSEGILTPKSKRKLQDAFLSKVYAHFQTYRQIYNCWDLFTRFHSSILVQCVLSLSAAQVCTTCYLVLFTRGTLQIEKGNGIIWMLLAVLFVLNFTMALICIMSAAANVQSAYKDAVNSIKIQQTGISIMGYKIVSRMIKAQPQVKTKFGISNYVDRLTPIFVQDFNVKRMVDLLLVQK</sequence>
<dbReference type="EMBL" id="CAXLJM020000001">
    <property type="protein sequence ID" value="CAL8068474.1"/>
    <property type="molecule type" value="Genomic_DNA"/>
</dbReference>
<keyword evidence="1" id="KW-0812">Transmembrane</keyword>
<evidence type="ECO:0000313" key="3">
    <source>
        <dbReference type="Proteomes" id="UP001642540"/>
    </source>
</evidence>
<name>A0ABP1PLF8_9HEXA</name>
<evidence type="ECO:0008006" key="4">
    <source>
        <dbReference type="Google" id="ProtNLM"/>
    </source>
</evidence>
<evidence type="ECO:0000256" key="1">
    <source>
        <dbReference type="SAM" id="Phobius"/>
    </source>
</evidence>
<comment type="caution">
    <text evidence="2">The sequence shown here is derived from an EMBL/GenBank/DDBJ whole genome shotgun (WGS) entry which is preliminary data.</text>
</comment>
<keyword evidence="1" id="KW-1133">Transmembrane helix</keyword>
<feature type="transmembrane region" description="Helical" evidence="1">
    <location>
        <begin position="92"/>
        <end position="117"/>
    </location>
</feature>
<organism evidence="2 3">
    <name type="scientific">Orchesella dallaii</name>
    <dbReference type="NCBI Taxonomy" id="48710"/>
    <lineage>
        <taxon>Eukaryota</taxon>
        <taxon>Metazoa</taxon>
        <taxon>Ecdysozoa</taxon>
        <taxon>Arthropoda</taxon>
        <taxon>Hexapoda</taxon>
        <taxon>Collembola</taxon>
        <taxon>Entomobryomorpha</taxon>
        <taxon>Entomobryoidea</taxon>
        <taxon>Orchesellidae</taxon>
        <taxon>Orchesellinae</taxon>
        <taxon>Orchesella</taxon>
    </lineage>
</organism>
<keyword evidence="1" id="KW-0472">Membrane</keyword>
<keyword evidence="3" id="KW-1185">Reference proteome</keyword>
<accession>A0ABP1PLF8</accession>
<reference evidence="2 3" key="1">
    <citation type="submission" date="2024-08" db="EMBL/GenBank/DDBJ databases">
        <authorList>
            <person name="Cucini C."/>
            <person name="Frati F."/>
        </authorList>
    </citation>
    <scope>NUCLEOTIDE SEQUENCE [LARGE SCALE GENOMIC DNA]</scope>
</reference>
<protein>
    <recommendedName>
        <fullName evidence="4">ABC transmembrane type-1 domain-containing protein</fullName>
    </recommendedName>
</protein>
<evidence type="ECO:0000313" key="2">
    <source>
        <dbReference type="EMBL" id="CAL8068474.1"/>
    </source>
</evidence>
<dbReference type="Proteomes" id="UP001642540">
    <property type="component" value="Unassembled WGS sequence"/>
</dbReference>
<gene>
    <name evidence="2" type="ORF">ODALV1_LOCUS289</name>
</gene>
<proteinExistence type="predicted"/>
<feature type="non-terminal residue" evidence="2">
    <location>
        <position position="1"/>
    </location>
</feature>